<organism evidence="9 10">
    <name type="scientific">Termitidicoccus mucosus</name>
    <dbReference type="NCBI Taxonomy" id="1184151"/>
    <lineage>
        <taxon>Bacteria</taxon>
        <taxon>Pseudomonadati</taxon>
        <taxon>Verrucomicrobiota</taxon>
        <taxon>Opitutia</taxon>
        <taxon>Opitutales</taxon>
        <taxon>Opitutaceae</taxon>
        <taxon>Termitidicoccus</taxon>
    </lineage>
</organism>
<sequence length="434" mass="47345">MSSKRPFWHGYKWEMLALLSVAFLLNQADRAIYGVVLPQITVDLQLTESQAGLVATVLFLTMAVLMPFAGFAGDRLPKARLITFCLILWSVATLFTGVVGGVVGLVLLRSVLTGGAEAFYAPAAYALVAKFHTTTRSIALSVHQAAFYVGVMTSGFIAGWVAEQWGWRHAFYTYGGAGILLGFVFMFRLRDTRVPVLDEETPSSQITDSSPVEKTNSDGPPPGFWQSFSLFFRVPSALLLTCGFAGIHCAHSAYIVFAPKLLLEKFPSLSLTMAGGYAMFFHYLAAFVGIIAGGVLSDYLVSKRPAVRLELQLVSMALGVPFIVWMGLAPSLVSVCVAMSFFGLLRGVYESNTQASLFDVIPPRFRGMAWGVMAMLALIPSSFMPWLMGMVKDRLPENGFSYGFAATGVFWVLGALALLAARLRTFHRDRIDLS</sequence>
<accession>A0A178ILW6</accession>
<dbReference type="PANTHER" id="PTHR23505:SF79">
    <property type="entry name" value="PROTEIN SPINSTER"/>
    <property type="match status" value="1"/>
</dbReference>
<feature type="transmembrane region" description="Helical" evidence="7">
    <location>
        <begin position="277"/>
        <end position="297"/>
    </location>
</feature>
<evidence type="ECO:0000256" key="3">
    <source>
        <dbReference type="ARBA" id="ARBA00022692"/>
    </source>
</evidence>
<feature type="transmembrane region" description="Helical" evidence="7">
    <location>
        <begin position="54"/>
        <end position="72"/>
    </location>
</feature>
<dbReference type="Gene3D" id="1.20.1250.20">
    <property type="entry name" value="MFS general substrate transporter like domains"/>
    <property type="match status" value="1"/>
</dbReference>
<feature type="transmembrane region" description="Helical" evidence="7">
    <location>
        <begin position="332"/>
        <end position="349"/>
    </location>
</feature>
<dbReference type="InterPro" id="IPR020846">
    <property type="entry name" value="MFS_dom"/>
</dbReference>
<evidence type="ECO:0000256" key="4">
    <source>
        <dbReference type="ARBA" id="ARBA00022989"/>
    </source>
</evidence>
<dbReference type="InterPro" id="IPR011701">
    <property type="entry name" value="MFS"/>
</dbReference>
<evidence type="ECO:0000256" key="5">
    <source>
        <dbReference type="ARBA" id="ARBA00023136"/>
    </source>
</evidence>
<feature type="region of interest" description="Disordered" evidence="6">
    <location>
        <begin position="199"/>
        <end position="218"/>
    </location>
</feature>
<evidence type="ECO:0000256" key="2">
    <source>
        <dbReference type="ARBA" id="ARBA00022448"/>
    </source>
</evidence>
<comment type="subcellular location">
    <subcellularLocation>
        <location evidence="1">Membrane</location>
        <topology evidence="1">Multi-pass membrane protein</topology>
    </subcellularLocation>
</comment>
<dbReference type="AlphaFoldDB" id="A0A178ILW6"/>
<evidence type="ECO:0000256" key="1">
    <source>
        <dbReference type="ARBA" id="ARBA00004141"/>
    </source>
</evidence>
<name>A0A178ILW6_9BACT</name>
<proteinExistence type="predicted"/>
<feature type="domain" description="Major facilitator superfamily (MFS) profile" evidence="8">
    <location>
        <begin position="15"/>
        <end position="432"/>
    </location>
</feature>
<gene>
    <name evidence="9" type="ORF">AW736_06160</name>
</gene>
<dbReference type="Pfam" id="PF07690">
    <property type="entry name" value="MFS_1"/>
    <property type="match status" value="1"/>
</dbReference>
<dbReference type="Proteomes" id="UP000078486">
    <property type="component" value="Unassembled WGS sequence"/>
</dbReference>
<feature type="transmembrane region" description="Helical" evidence="7">
    <location>
        <begin position="169"/>
        <end position="187"/>
    </location>
</feature>
<feature type="transmembrane region" description="Helical" evidence="7">
    <location>
        <begin position="369"/>
        <end position="388"/>
    </location>
</feature>
<dbReference type="STRING" id="1184151.AW736_06160"/>
<dbReference type="RefSeq" id="WP_068769325.1">
    <property type="nucleotide sequence ID" value="NZ_CP109796.1"/>
</dbReference>
<evidence type="ECO:0000259" key="8">
    <source>
        <dbReference type="PROSITE" id="PS50850"/>
    </source>
</evidence>
<dbReference type="InterPro" id="IPR044770">
    <property type="entry name" value="MFS_spinster-like"/>
</dbReference>
<keyword evidence="2" id="KW-0813">Transport</keyword>
<comment type="caution">
    <text evidence="9">The sequence shown here is derived from an EMBL/GenBank/DDBJ whole genome shotgun (WGS) entry which is preliminary data.</text>
</comment>
<feature type="transmembrane region" description="Helical" evidence="7">
    <location>
        <begin position="84"/>
        <end position="108"/>
    </location>
</feature>
<evidence type="ECO:0000256" key="7">
    <source>
        <dbReference type="SAM" id="Phobius"/>
    </source>
</evidence>
<evidence type="ECO:0000256" key="6">
    <source>
        <dbReference type="SAM" id="MobiDB-lite"/>
    </source>
</evidence>
<protein>
    <recommendedName>
        <fullName evidence="8">Major facilitator superfamily (MFS) profile domain-containing protein</fullName>
    </recommendedName>
</protein>
<keyword evidence="10" id="KW-1185">Reference proteome</keyword>
<dbReference type="PANTHER" id="PTHR23505">
    <property type="entry name" value="SPINSTER"/>
    <property type="match status" value="1"/>
</dbReference>
<evidence type="ECO:0000313" key="9">
    <source>
        <dbReference type="EMBL" id="OAM90768.1"/>
    </source>
</evidence>
<dbReference type="SUPFAM" id="SSF103473">
    <property type="entry name" value="MFS general substrate transporter"/>
    <property type="match status" value="1"/>
</dbReference>
<evidence type="ECO:0000313" key="10">
    <source>
        <dbReference type="Proteomes" id="UP000078486"/>
    </source>
</evidence>
<dbReference type="PROSITE" id="PS50850">
    <property type="entry name" value="MFS"/>
    <property type="match status" value="1"/>
</dbReference>
<feature type="transmembrane region" description="Helical" evidence="7">
    <location>
        <begin position="145"/>
        <end position="163"/>
    </location>
</feature>
<feature type="compositionally biased region" description="Polar residues" evidence="6">
    <location>
        <begin position="202"/>
        <end position="218"/>
    </location>
</feature>
<feature type="transmembrane region" description="Helical" evidence="7">
    <location>
        <begin position="400"/>
        <end position="421"/>
    </location>
</feature>
<keyword evidence="4 7" id="KW-1133">Transmembrane helix</keyword>
<reference evidence="9 10" key="1">
    <citation type="submission" date="2016-01" db="EMBL/GenBank/DDBJ databases">
        <title>High potential of lignocellulose degradation of a new Verrucomicrobia species.</title>
        <authorList>
            <person name="Wang Y."/>
            <person name="Shi Y."/>
            <person name="Qiu Z."/>
            <person name="Liu S."/>
            <person name="Yang H."/>
        </authorList>
    </citation>
    <scope>NUCLEOTIDE SEQUENCE [LARGE SCALE GENOMIC DNA]</scope>
    <source>
        <strain evidence="9 10">TSB47</strain>
    </source>
</reference>
<dbReference type="EMBL" id="LRRQ01000048">
    <property type="protein sequence ID" value="OAM90768.1"/>
    <property type="molecule type" value="Genomic_DNA"/>
</dbReference>
<keyword evidence="3 7" id="KW-0812">Transmembrane</keyword>
<dbReference type="OrthoDB" id="102502at2"/>
<dbReference type="GO" id="GO:0022857">
    <property type="term" value="F:transmembrane transporter activity"/>
    <property type="evidence" value="ECO:0007669"/>
    <property type="project" value="InterPro"/>
</dbReference>
<keyword evidence="5 7" id="KW-0472">Membrane</keyword>
<dbReference type="GO" id="GO:0016020">
    <property type="term" value="C:membrane"/>
    <property type="evidence" value="ECO:0007669"/>
    <property type="project" value="UniProtKB-SubCell"/>
</dbReference>
<dbReference type="InterPro" id="IPR036259">
    <property type="entry name" value="MFS_trans_sf"/>
</dbReference>